<dbReference type="InterPro" id="IPR039315">
    <property type="entry name" value="CheW"/>
</dbReference>
<proteinExistence type="predicted"/>
<gene>
    <name evidence="2" type="ORF">COZ71_09925</name>
</gene>
<dbReference type="AlphaFoldDB" id="A0A2M7J8D6"/>
<dbReference type="GO" id="GO:0007165">
    <property type="term" value="P:signal transduction"/>
    <property type="evidence" value="ECO:0007669"/>
    <property type="project" value="InterPro"/>
</dbReference>
<dbReference type="Gene3D" id="2.30.30.40">
    <property type="entry name" value="SH3 Domains"/>
    <property type="match status" value="1"/>
</dbReference>
<reference evidence="3" key="1">
    <citation type="submission" date="2017-09" db="EMBL/GenBank/DDBJ databases">
        <title>Depth-based differentiation of microbial function through sediment-hosted aquifers and enrichment of novel symbionts in the deep terrestrial subsurface.</title>
        <authorList>
            <person name="Probst A.J."/>
            <person name="Ladd B."/>
            <person name="Jarett J.K."/>
            <person name="Geller-Mcgrath D.E."/>
            <person name="Sieber C.M.K."/>
            <person name="Emerson J.B."/>
            <person name="Anantharaman K."/>
            <person name="Thomas B.C."/>
            <person name="Malmstrom R."/>
            <person name="Stieglmeier M."/>
            <person name="Klingl A."/>
            <person name="Woyke T."/>
            <person name="Ryan C.M."/>
            <person name="Banfield J.F."/>
        </authorList>
    </citation>
    <scope>NUCLEOTIDE SEQUENCE [LARGE SCALE GENOMIC DNA]</scope>
</reference>
<dbReference type="GO" id="GO:0005829">
    <property type="term" value="C:cytosol"/>
    <property type="evidence" value="ECO:0007669"/>
    <property type="project" value="TreeGrafter"/>
</dbReference>
<dbReference type="PROSITE" id="PS50851">
    <property type="entry name" value="CHEW"/>
    <property type="match status" value="1"/>
</dbReference>
<dbReference type="GO" id="GO:0006935">
    <property type="term" value="P:chemotaxis"/>
    <property type="evidence" value="ECO:0007669"/>
    <property type="project" value="InterPro"/>
</dbReference>
<dbReference type="PANTHER" id="PTHR22617:SF23">
    <property type="entry name" value="CHEMOTAXIS PROTEIN CHEW"/>
    <property type="match status" value="1"/>
</dbReference>
<comment type="caution">
    <text evidence="2">The sequence shown here is derived from an EMBL/GenBank/DDBJ whole genome shotgun (WGS) entry which is preliminary data.</text>
</comment>
<dbReference type="EMBL" id="PFIC01000269">
    <property type="protein sequence ID" value="PIX15623.1"/>
    <property type="molecule type" value="Genomic_DNA"/>
</dbReference>
<accession>A0A2M7J8D6</accession>
<name>A0A2M7J8D6_9BACT</name>
<organism evidence="2 3">
    <name type="scientific">Candidatus Desantisbacteria bacterium CG_4_8_14_3_um_filter_40_12</name>
    <dbReference type="NCBI Taxonomy" id="1974545"/>
    <lineage>
        <taxon>Bacteria</taxon>
        <taxon>Candidatus Desantisiibacteriota</taxon>
    </lineage>
</organism>
<dbReference type="SUPFAM" id="SSF50341">
    <property type="entry name" value="CheW-like"/>
    <property type="match status" value="1"/>
</dbReference>
<sequence>MGKDAEGDSMKQDIQLILFNIGDKEFGLDVERACEVIPCGRITPVPTTPSIISGIIPLRELIIPIVAINKRLCMNLKDDEKGTVLIVEWHGEKIGLLVDSVCEIISLASTSIEPPSPVLTFIDTNYLDGIGKLNDRIIFLVNINKLLSAEMKYHA</sequence>
<evidence type="ECO:0000313" key="2">
    <source>
        <dbReference type="EMBL" id="PIX15623.1"/>
    </source>
</evidence>
<evidence type="ECO:0000259" key="1">
    <source>
        <dbReference type="PROSITE" id="PS50851"/>
    </source>
</evidence>
<feature type="domain" description="CheW-like" evidence="1">
    <location>
        <begin position="13"/>
        <end position="152"/>
    </location>
</feature>
<dbReference type="Proteomes" id="UP000229297">
    <property type="component" value="Unassembled WGS sequence"/>
</dbReference>
<evidence type="ECO:0000313" key="3">
    <source>
        <dbReference type="Proteomes" id="UP000229297"/>
    </source>
</evidence>
<dbReference type="SMART" id="SM00260">
    <property type="entry name" value="CheW"/>
    <property type="match status" value="1"/>
</dbReference>
<dbReference type="InterPro" id="IPR002545">
    <property type="entry name" value="CheW-lke_dom"/>
</dbReference>
<dbReference type="Gene3D" id="2.40.50.180">
    <property type="entry name" value="CheA-289, Domain 4"/>
    <property type="match status" value="1"/>
</dbReference>
<protein>
    <recommendedName>
        <fullName evidence="1">CheW-like domain-containing protein</fullName>
    </recommendedName>
</protein>
<dbReference type="PANTHER" id="PTHR22617">
    <property type="entry name" value="CHEMOTAXIS SENSOR HISTIDINE KINASE-RELATED"/>
    <property type="match status" value="1"/>
</dbReference>
<dbReference type="InterPro" id="IPR036061">
    <property type="entry name" value="CheW-like_dom_sf"/>
</dbReference>
<dbReference type="Pfam" id="PF01584">
    <property type="entry name" value="CheW"/>
    <property type="match status" value="1"/>
</dbReference>